<dbReference type="AlphaFoldDB" id="A0AAD9TSG7"/>
<reference evidence="1" key="1">
    <citation type="journal article" date="2023" name="Plant J.">
        <title>Genome sequences and population genomics provide insights into the demographic history, inbreeding, and mutation load of two 'living fossil' tree species of Dipteronia.</title>
        <authorList>
            <person name="Feng Y."/>
            <person name="Comes H.P."/>
            <person name="Chen J."/>
            <person name="Zhu S."/>
            <person name="Lu R."/>
            <person name="Zhang X."/>
            <person name="Li P."/>
            <person name="Qiu J."/>
            <person name="Olsen K.M."/>
            <person name="Qiu Y."/>
        </authorList>
    </citation>
    <scope>NUCLEOTIDE SEQUENCE</scope>
    <source>
        <strain evidence="1">KIB01</strain>
    </source>
</reference>
<name>A0AAD9TSG7_9ROSI</name>
<dbReference type="InterPro" id="IPR036691">
    <property type="entry name" value="Endo/exonu/phosph_ase_sf"/>
</dbReference>
<dbReference type="SUPFAM" id="SSF56219">
    <property type="entry name" value="DNase I-like"/>
    <property type="match status" value="1"/>
</dbReference>
<evidence type="ECO:0000313" key="2">
    <source>
        <dbReference type="Proteomes" id="UP001280121"/>
    </source>
</evidence>
<dbReference type="EMBL" id="JANJYI010000007">
    <property type="protein sequence ID" value="KAK2641420.1"/>
    <property type="molecule type" value="Genomic_DNA"/>
</dbReference>
<gene>
    <name evidence="1" type="ORF">Ddye_023183</name>
</gene>
<dbReference type="PANTHER" id="PTHR33710:SF71">
    <property type="entry name" value="ENDONUCLEASE_EXONUCLEASE_PHOSPHATASE DOMAIN-CONTAINING PROTEIN"/>
    <property type="match status" value="1"/>
</dbReference>
<protein>
    <submittedName>
        <fullName evidence="1">Uncharacterized protein</fullName>
    </submittedName>
</protein>
<proteinExistence type="predicted"/>
<sequence>MFFLMETKVYNFVIENIHVKTGYYGKFMVNSVGRSGGLCLLWSSYVDVSLVSYSNFHIDVDIVSHKDIRWRFTGFYGDFNEILMDSEKSGGIQRPQNLMENFRSALNDCGLQDIGFVGSTFTWCNKRDGEDMIQERLDRVVCDCQWDKHEELKMLSTNVTTGSWKKIREVENKLDVLLDKEELYWKQRSCECWLKGGDRNSKYFHFRASSRHTRNKINGIFDVVGQCDIDQDSIGSVIMDHFGKIFQSKYPFQNDMDLMLRCVQPCLPEENKTFLDANFSSKEIRAAVFDLHPTKAPGPDGLPTVFFPKILVGGW</sequence>
<comment type="caution">
    <text evidence="1">The sequence shown here is derived from an EMBL/GenBank/DDBJ whole genome shotgun (WGS) entry which is preliminary data.</text>
</comment>
<evidence type="ECO:0000313" key="1">
    <source>
        <dbReference type="EMBL" id="KAK2641420.1"/>
    </source>
</evidence>
<keyword evidence="2" id="KW-1185">Reference proteome</keyword>
<accession>A0AAD9TSG7</accession>
<dbReference type="Proteomes" id="UP001280121">
    <property type="component" value="Unassembled WGS sequence"/>
</dbReference>
<dbReference type="PANTHER" id="PTHR33710">
    <property type="entry name" value="BNAC02G09200D PROTEIN"/>
    <property type="match status" value="1"/>
</dbReference>
<organism evidence="1 2">
    <name type="scientific">Dipteronia dyeriana</name>
    <dbReference type="NCBI Taxonomy" id="168575"/>
    <lineage>
        <taxon>Eukaryota</taxon>
        <taxon>Viridiplantae</taxon>
        <taxon>Streptophyta</taxon>
        <taxon>Embryophyta</taxon>
        <taxon>Tracheophyta</taxon>
        <taxon>Spermatophyta</taxon>
        <taxon>Magnoliopsida</taxon>
        <taxon>eudicotyledons</taxon>
        <taxon>Gunneridae</taxon>
        <taxon>Pentapetalae</taxon>
        <taxon>rosids</taxon>
        <taxon>malvids</taxon>
        <taxon>Sapindales</taxon>
        <taxon>Sapindaceae</taxon>
        <taxon>Hippocastanoideae</taxon>
        <taxon>Acereae</taxon>
        <taxon>Dipteronia</taxon>
    </lineage>
</organism>